<sequence length="346" mass="39485">MSKYLELPPSEKREALLAAEEQHDSKLPAYIIEKDYWVTQTLNILYTKIAPTFSEKSDKPFLFKGGTSLSKGYRLINRMSEDIDLSFSLNLLECEPINLEKVTGRKARQTAALAIDTKAEQLIKQQLIEQLTQHLQALDTKVKIEIESDAPLNIAIYYPKALNEDEYGSSAQQRVLLETGGRSDNHPDKVIEMNHMLGEAIPDLLDDGFDVLTLSPERTILEKMFAIHTNHVKESLADKHARHLYDIVEIDSKFPEWCTNKALFEVVVNFCDVYYKWHADSCSTALKGPLMLIPQNQNMTNKYKQDWESMADMFPKAELPYSFEDLIANVKSIEAKANDSFYADLP</sequence>
<comment type="caution">
    <text evidence="1">The sequence shown here is derived from an EMBL/GenBank/DDBJ whole genome shotgun (WGS) entry which is preliminary data.</text>
</comment>
<protein>
    <submittedName>
        <fullName evidence="1">Nucleotidyl transferase AbiEii/AbiGii toxin family protein</fullName>
    </submittedName>
</protein>
<dbReference type="RefSeq" id="WP_155657813.1">
    <property type="nucleotide sequence ID" value="NZ_WOBE01000023.1"/>
</dbReference>
<dbReference type="AlphaFoldDB" id="A0A6N3Z1C7"/>
<evidence type="ECO:0000313" key="2">
    <source>
        <dbReference type="Proteomes" id="UP000435323"/>
    </source>
</evidence>
<dbReference type="Pfam" id="PF08843">
    <property type="entry name" value="AbiEii"/>
    <property type="match status" value="1"/>
</dbReference>
<organism evidence="1 2">
    <name type="scientific">Aliivibrio fischeri</name>
    <name type="common">Vibrio fischeri</name>
    <dbReference type="NCBI Taxonomy" id="668"/>
    <lineage>
        <taxon>Bacteria</taxon>
        <taxon>Pseudomonadati</taxon>
        <taxon>Pseudomonadota</taxon>
        <taxon>Gammaproteobacteria</taxon>
        <taxon>Vibrionales</taxon>
        <taxon>Vibrionaceae</taxon>
        <taxon>Aliivibrio</taxon>
    </lineage>
</organism>
<name>A0A6N3Z1C7_ALIFS</name>
<reference evidence="1 2" key="1">
    <citation type="submission" date="2019-11" db="EMBL/GenBank/DDBJ databases">
        <title>Using colonization assays and comparative genomics to discover symbiosis behaviors and factors in Vibrio fischeri.</title>
        <authorList>
            <person name="Bongrand C."/>
            <person name="Moriano-Gutierrez S."/>
            <person name="Arevalo P."/>
            <person name="Mcfall-Ngai M."/>
            <person name="Visick K."/>
            <person name="Polz M.F."/>
            <person name="Ruby E.G."/>
        </authorList>
    </citation>
    <scope>NUCLEOTIDE SEQUENCE [LARGE SCALE GENOMIC DNA]</scope>
    <source>
        <strain evidence="2">emors.3.2</strain>
    </source>
</reference>
<gene>
    <name evidence="1" type="ORF">GNP77_09480</name>
</gene>
<dbReference type="Gene3D" id="3.10.450.620">
    <property type="entry name" value="JHP933, nucleotidyltransferase-like core domain"/>
    <property type="match status" value="1"/>
</dbReference>
<dbReference type="GO" id="GO:0016740">
    <property type="term" value="F:transferase activity"/>
    <property type="evidence" value="ECO:0007669"/>
    <property type="project" value="UniProtKB-KW"/>
</dbReference>
<proteinExistence type="predicted"/>
<dbReference type="EMBL" id="WOBO01000008">
    <property type="protein sequence ID" value="MUK45611.1"/>
    <property type="molecule type" value="Genomic_DNA"/>
</dbReference>
<dbReference type="Proteomes" id="UP000435323">
    <property type="component" value="Unassembled WGS sequence"/>
</dbReference>
<dbReference type="InterPro" id="IPR014942">
    <property type="entry name" value="AbiEii"/>
</dbReference>
<evidence type="ECO:0000313" key="1">
    <source>
        <dbReference type="EMBL" id="MUK45611.1"/>
    </source>
</evidence>
<accession>A0A6N3Z1C7</accession>
<keyword evidence="1" id="KW-0808">Transferase</keyword>